<dbReference type="InterPro" id="IPR000801">
    <property type="entry name" value="Esterase-like"/>
</dbReference>
<evidence type="ECO:0000256" key="1">
    <source>
        <dbReference type="SAM" id="SignalP"/>
    </source>
</evidence>
<dbReference type="InterPro" id="IPR029058">
    <property type="entry name" value="AB_hydrolase_fold"/>
</dbReference>
<proteinExistence type="predicted"/>
<dbReference type="EMBL" id="AYXG01000051">
    <property type="protein sequence ID" value="EWC63285.1"/>
    <property type="molecule type" value="Genomic_DNA"/>
</dbReference>
<evidence type="ECO:0000313" key="2">
    <source>
        <dbReference type="EMBL" id="EWC63285.1"/>
    </source>
</evidence>
<reference evidence="2 3" key="1">
    <citation type="journal article" date="2014" name="Genome Announc.">
        <title>Draft Genome Sequence of the Antitrypanosomally Active Sponge-Associated Bacterium Actinokineospora sp. Strain EG49.</title>
        <authorList>
            <person name="Harjes J."/>
            <person name="Ryu T."/>
            <person name="Abdelmohsen U.R."/>
            <person name="Moitinho-Silva L."/>
            <person name="Horn H."/>
            <person name="Ravasi T."/>
            <person name="Hentschel U."/>
        </authorList>
    </citation>
    <scope>NUCLEOTIDE SEQUENCE [LARGE SCALE GENOMIC DNA]</scope>
    <source>
        <strain evidence="2 3">EG49</strain>
    </source>
</reference>
<dbReference type="Pfam" id="PF00756">
    <property type="entry name" value="Esterase"/>
    <property type="match status" value="1"/>
</dbReference>
<keyword evidence="1" id="KW-0732">Signal</keyword>
<dbReference type="GO" id="GO:0016747">
    <property type="term" value="F:acyltransferase activity, transferring groups other than amino-acyl groups"/>
    <property type="evidence" value="ECO:0007669"/>
    <property type="project" value="TreeGrafter"/>
</dbReference>
<accession>W7IQV8</accession>
<dbReference type="InterPro" id="IPR050583">
    <property type="entry name" value="Mycobacterial_A85_antigen"/>
</dbReference>
<protein>
    <submittedName>
        <fullName evidence="2">Putative esterase</fullName>
    </submittedName>
</protein>
<feature type="chain" id="PRO_5038411201" evidence="1">
    <location>
        <begin position="22"/>
        <end position="313"/>
    </location>
</feature>
<evidence type="ECO:0000313" key="3">
    <source>
        <dbReference type="Proteomes" id="UP000019277"/>
    </source>
</evidence>
<gene>
    <name evidence="2" type="ORF">UO65_1499</name>
</gene>
<dbReference type="Gene3D" id="3.40.50.1820">
    <property type="entry name" value="alpha/beta hydrolase"/>
    <property type="match status" value="1"/>
</dbReference>
<dbReference type="PANTHER" id="PTHR48098">
    <property type="entry name" value="ENTEROCHELIN ESTERASE-RELATED"/>
    <property type="match status" value="1"/>
</dbReference>
<dbReference type="PANTHER" id="PTHR48098:SF1">
    <property type="entry name" value="DIACYLGLYCEROL ACYLTRANSFERASE_MYCOLYLTRANSFERASE AG85A"/>
    <property type="match status" value="1"/>
</dbReference>
<name>W7IQV8_9PSEU</name>
<dbReference type="SUPFAM" id="SSF53474">
    <property type="entry name" value="alpha/beta-Hydrolases"/>
    <property type="match status" value="1"/>
</dbReference>
<comment type="caution">
    <text evidence="2">The sequence shown here is derived from an EMBL/GenBank/DDBJ whole genome shotgun (WGS) entry which is preliminary data.</text>
</comment>
<dbReference type="AlphaFoldDB" id="W7IQV8"/>
<feature type="signal peptide" evidence="1">
    <location>
        <begin position="1"/>
        <end position="21"/>
    </location>
</feature>
<keyword evidence="3" id="KW-1185">Reference proteome</keyword>
<dbReference type="STRING" id="909613.UO65_1499"/>
<dbReference type="eggNOG" id="COG0627">
    <property type="taxonomic scope" value="Bacteria"/>
</dbReference>
<dbReference type="Proteomes" id="UP000019277">
    <property type="component" value="Unassembled WGS sequence"/>
</dbReference>
<sequence>MLATTTTAVATTLLGSTAATATPARPVPAGRVEEGLRLRSRILGQDVRYSLYLPPGHRPGRRHPVLYLLHGLIGDDTEWPGLGLGPIADRAIASGTLPPTVVVMPDARRDPTRPLTEQAQTYYMDDADGSFRYAEMVVRELLPGVEARHGAGGSPARRAIGGESMGGFGALSFAFGNPGLFSAAFGLSVGHRTDAQITALPQAEFDWRYARAWGAGLVGQARLNDRYRQWNLLDTITRTPAEALSRTAYFLDCGSYDGFFEGNADLHLALTAKAVPHRFMAREGAHEWDYWTSGLPAALEAVGTAFAEAAAGR</sequence>
<organism evidence="2 3">
    <name type="scientific">Actinokineospora spheciospongiae</name>
    <dbReference type="NCBI Taxonomy" id="909613"/>
    <lineage>
        <taxon>Bacteria</taxon>
        <taxon>Bacillati</taxon>
        <taxon>Actinomycetota</taxon>
        <taxon>Actinomycetes</taxon>
        <taxon>Pseudonocardiales</taxon>
        <taxon>Pseudonocardiaceae</taxon>
        <taxon>Actinokineospora</taxon>
    </lineage>
</organism>